<dbReference type="AlphaFoldDB" id="A0A2G8KK31"/>
<name>A0A2G8KK31_STIJA</name>
<proteinExistence type="predicted"/>
<dbReference type="SMART" id="SM00409">
    <property type="entry name" value="IG"/>
    <property type="match status" value="1"/>
</dbReference>
<organism evidence="3 4">
    <name type="scientific">Stichopus japonicus</name>
    <name type="common">Sea cucumber</name>
    <dbReference type="NCBI Taxonomy" id="307972"/>
    <lineage>
        <taxon>Eukaryota</taxon>
        <taxon>Metazoa</taxon>
        <taxon>Echinodermata</taxon>
        <taxon>Eleutherozoa</taxon>
        <taxon>Echinozoa</taxon>
        <taxon>Holothuroidea</taxon>
        <taxon>Aspidochirotacea</taxon>
        <taxon>Aspidochirotida</taxon>
        <taxon>Stichopodidae</taxon>
        <taxon>Apostichopus</taxon>
    </lineage>
</organism>
<keyword evidence="4" id="KW-1185">Reference proteome</keyword>
<dbReference type="PANTHER" id="PTHR45889">
    <property type="entry name" value="IG-LIKE DOMAIN-CONTAINING PROTEIN"/>
    <property type="match status" value="1"/>
</dbReference>
<comment type="caution">
    <text evidence="3">The sequence shown here is derived from an EMBL/GenBank/DDBJ whole genome shotgun (WGS) entry which is preliminary data.</text>
</comment>
<evidence type="ECO:0000313" key="3">
    <source>
        <dbReference type="EMBL" id="PIK48364.1"/>
    </source>
</evidence>
<dbReference type="EMBL" id="MRZV01000526">
    <property type="protein sequence ID" value="PIK48364.1"/>
    <property type="molecule type" value="Genomic_DNA"/>
</dbReference>
<feature type="chain" id="PRO_5013788900" description="Ig-like domain-containing protein" evidence="1">
    <location>
        <begin position="19"/>
        <end position="259"/>
    </location>
</feature>
<evidence type="ECO:0000259" key="2">
    <source>
        <dbReference type="PROSITE" id="PS50835"/>
    </source>
</evidence>
<dbReference type="OrthoDB" id="10015491at2759"/>
<evidence type="ECO:0000313" key="4">
    <source>
        <dbReference type="Proteomes" id="UP000230750"/>
    </source>
</evidence>
<accession>A0A2G8KK31</accession>
<reference evidence="3 4" key="1">
    <citation type="journal article" date="2017" name="PLoS Biol.">
        <title>The sea cucumber genome provides insights into morphological evolution and visceral regeneration.</title>
        <authorList>
            <person name="Zhang X."/>
            <person name="Sun L."/>
            <person name="Yuan J."/>
            <person name="Sun Y."/>
            <person name="Gao Y."/>
            <person name="Zhang L."/>
            <person name="Li S."/>
            <person name="Dai H."/>
            <person name="Hamel J.F."/>
            <person name="Liu C."/>
            <person name="Yu Y."/>
            <person name="Liu S."/>
            <person name="Lin W."/>
            <person name="Guo K."/>
            <person name="Jin S."/>
            <person name="Xu P."/>
            <person name="Storey K.B."/>
            <person name="Huan P."/>
            <person name="Zhang T."/>
            <person name="Zhou Y."/>
            <person name="Zhang J."/>
            <person name="Lin C."/>
            <person name="Li X."/>
            <person name="Xing L."/>
            <person name="Huo D."/>
            <person name="Sun M."/>
            <person name="Wang L."/>
            <person name="Mercier A."/>
            <person name="Li F."/>
            <person name="Yang H."/>
            <person name="Xiang J."/>
        </authorList>
    </citation>
    <scope>NUCLEOTIDE SEQUENCE [LARGE SCALE GENOMIC DNA]</scope>
    <source>
        <strain evidence="3">Shaxun</strain>
        <tissue evidence="3">Muscle</tissue>
    </source>
</reference>
<dbReference type="Proteomes" id="UP000230750">
    <property type="component" value="Unassembled WGS sequence"/>
</dbReference>
<dbReference type="Gene3D" id="2.60.40.10">
    <property type="entry name" value="Immunoglobulins"/>
    <property type="match status" value="1"/>
</dbReference>
<evidence type="ECO:0000256" key="1">
    <source>
        <dbReference type="SAM" id="SignalP"/>
    </source>
</evidence>
<dbReference type="SUPFAM" id="SSF48726">
    <property type="entry name" value="Immunoglobulin"/>
    <property type="match status" value="1"/>
</dbReference>
<dbReference type="InterPro" id="IPR003599">
    <property type="entry name" value="Ig_sub"/>
</dbReference>
<dbReference type="PROSITE" id="PS50835">
    <property type="entry name" value="IG_LIKE"/>
    <property type="match status" value="1"/>
</dbReference>
<feature type="signal peptide" evidence="1">
    <location>
        <begin position="1"/>
        <end position="18"/>
    </location>
</feature>
<dbReference type="InterPro" id="IPR007110">
    <property type="entry name" value="Ig-like_dom"/>
</dbReference>
<dbReference type="InterPro" id="IPR013783">
    <property type="entry name" value="Ig-like_fold"/>
</dbReference>
<sequence length="259" mass="29132">MDTLWICFAVLFASVTVSYQAIHSVKTSSQSPVEVTEQEEVVLKCTIKTSGTSLLFQWLLDDNVVTNGSQVSDDNYNVTMFEKRRGVYFYNLIIKQVNRTDHGRWTCKAIESSTIDHINIIVTVYYSPDSSYPMCDLQSTSVMCKTQEGNPKVSLKWFTERAEEQLNLKPSSVRTVDGVIKSEVLIESLRPPVWFKENIVCETDFGRCSINKTDVYNSTSVSIVSKADSNEVIVYCNVSNPLSDGSVILERNDTSIEGQ</sequence>
<dbReference type="Pfam" id="PF13927">
    <property type="entry name" value="Ig_3"/>
    <property type="match status" value="1"/>
</dbReference>
<dbReference type="InterPro" id="IPR036179">
    <property type="entry name" value="Ig-like_dom_sf"/>
</dbReference>
<keyword evidence="1" id="KW-0732">Signal</keyword>
<gene>
    <name evidence="3" type="ORF">BSL78_14765</name>
</gene>
<protein>
    <recommendedName>
        <fullName evidence="2">Ig-like domain-containing protein</fullName>
    </recommendedName>
</protein>
<feature type="domain" description="Ig-like" evidence="2">
    <location>
        <begin position="23"/>
        <end position="123"/>
    </location>
</feature>
<dbReference type="PANTHER" id="PTHR45889:SF8">
    <property type="entry name" value="IG-LIKE DOMAIN-CONTAINING PROTEIN"/>
    <property type="match status" value="1"/>
</dbReference>